<dbReference type="CDD" id="cd04301">
    <property type="entry name" value="NAT_SF"/>
    <property type="match status" value="1"/>
</dbReference>
<dbReference type="Proteomes" id="UP000521032">
    <property type="component" value="Unassembled WGS sequence"/>
</dbReference>
<dbReference type="SUPFAM" id="SSF55729">
    <property type="entry name" value="Acyl-CoA N-acyltransferases (Nat)"/>
    <property type="match status" value="1"/>
</dbReference>
<dbReference type="RefSeq" id="WP_186084508.1">
    <property type="nucleotide sequence ID" value="NZ_BMDB01000003.1"/>
</dbReference>
<dbReference type="InterPro" id="IPR000182">
    <property type="entry name" value="GNAT_dom"/>
</dbReference>
<evidence type="ECO:0000259" key="1">
    <source>
        <dbReference type="PROSITE" id="PS51186"/>
    </source>
</evidence>
<keyword evidence="3" id="KW-1185">Reference proteome</keyword>
<feature type="domain" description="N-acetyltransferase" evidence="1">
    <location>
        <begin position="1"/>
        <end position="168"/>
    </location>
</feature>
<organism evidence="2 3">
    <name type="scientific">Phocicoccus schoeneichii</name>
    <dbReference type="NCBI Taxonomy" id="1812261"/>
    <lineage>
        <taxon>Bacteria</taxon>
        <taxon>Bacillati</taxon>
        <taxon>Bacillota</taxon>
        <taxon>Bacilli</taxon>
        <taxon>Bacillales</taxon>
        <taxon>Salinicoccaceae</taxon>
        <taxon>Phocicoccus</taxon>
    </lineage>
</organism>
<dbReference type="AlphaFoldDB" id="A0A6V7R1R5"/>
<comment type="caution">
    <text evidence="2">The sequence shown here is derived from an EMBL/GenBank/DDBJ whole genome shotgun (WGS) entry which is preliminary data.</text>
</comment>
<protein>
    <recommendedName>
        <fullName evidence="1">N-acetyltransferase domain-containing protein</fullName>
    </recommendedName>
</protein>
<evidence type="ECO:0000313" key="2">
    <source>
        <dbReference type="EMBL" id="CAD2070974.1"/>
    </source>
</evidence>
<gene>
    <name evidence="2" type="ORF">JEOSCH030_00132</name>
</gene>
<evidence type="ECO:0000313" key="3">
    <source>
        <dbReference type="Proteomes" id="UP000521032"/>
    </source>
</evidence>
<accession>A0A6V7R1R5</accession>
<dbReference type="EMBL" id="CAJEWE010000003">
    <property type="protein sequence ID" value="CAD2070974.1"/>
    <property type="molecule type" value="Genomic_DNA"/>
</dbReference>
<sequence length="172" mass="19964">MILRELTILDADRFNKYIEAWGDEKIVPSNNDPSRYQSFEEMVTILALDKTTNDDDWVPSMTLFLFHDDEILGSVNIRLKLNDHLEKIGGHIGYGISPKYRSNGYGNYMLREALKVLNTHNVFEVLLTCDEDNFASKKVILNARGVEADDYIHDGKVTKRFYINNERPKDRF</sequence>
<reference evidence="2 3" key="1">
    <citation type="submission" date="2020-07" db="EMBL/GenBank/DDBJ databases">
        <authorList>
            <person name="Criscuolo A."/>
        </authorList>
    </citation>
    <scope>NUCLEOTIDE SEQUENCE [LARGE SCALE GENOMIC DNA]</scope>
    <source>
        <strain evidence="3">CIP 111030</strain>
    </source>
</reference>
<name>A0A6V7R1R5_9BACL</name>
<dbReference type="PANTHER" id="PTHR39173:SF1">
    <property type="entry name" value="ACETYLTRANSFERASE"/>
    <property type="match status" value="1"/>
</dbReference>
<dbReference type="Pfam" id="PF13302">
    <property type="entry name" value="Acetyltransf_3"/>
    <property type="match status" value="1"/>
</dbReference>
<dbReference type="PROSITE" id="PS51186">
    <property type="entry name" value="GNAT"/>
    <property type="match status" value="1"/>
</dbReference>
<proteinExistence type="predicted"/>
<dbReference type="GO" id="GO:0016747">
    <property type="term" value="F:acyltransferase activity, transferring groups other than amino-acyl groups"/>
    <property type="evidence" value="ECO:0007669"/>
    <property type="project" value="InterPro"/>
</dbReference>
<dbReference type="Gene3D" id="3.40.630.30">
    <property type="match status" value="1"/>
</dbReference>
<dbReference type="InterPro" id="IPR016181">
    <property type="entry name" value="Acyl_CoA_acyltransferase"/>
</dbReference>
<dbReference type="PANTHER" id="PTHR39173">
    <property type="entry name" value="ACETYLTRANSFERASE"/>
    <property type="match status" value="1"/>
</dbReference>